<gene>
    <name evidence="2" type="ORF">FHS81_003457</name>
</gene>
<dbReference type="GO" id="GO:0005737">
    <property type="term" value="C:cytoplasm"/>
    <property type="evidence" value="ECO:0007669"/>
    <property type="project" value="TreeGrafter"/>
</dbReference>
<proteinExistence type="predicted"/>
<dbReference type="Proteomes" id="UP000537592">
    <property type="component" value="Unassembled WGS sequence"/>
</dbReference>
<evidence type="ECO:0000313" key="3">
    <source>
        <dbReference type="Proteomes" id="UP000537592"/>
    </source>
</evidence>
<dbReference type="PANTHER" id="PTHR42850">
    <property type="entry name" value="METALLOPHOSPHOESTERASE"/>
    <property type="match status" value="1"/>
</dbReference>
<dbReference type="PANTHER" id="PTHR42850:SF4">
    <property type="entry name" value="ZINC-DEPENDENT ENDOPOLYPHOSPHATASE"/>
    <property type="match status" value="1"/>
</dbReference>
<name>A0A7W5Z705_9HYPH</name>
<reference evidence="2 3" key="1">
    <citation type="submission" date="2020-08" db="EMBL/GenBank/DDBJ databases">
        <title>Genomic Encyclopedia of Type Strains, Phase IV (KMG-IV): sequencing the most valuable type-strain genomes for metagenomic binning, comparative biology and taxonomic classification.</title>
        <authorList>
            <person name="Goeker M."/>
        </authorList>
    </citation>
    <scope>NUCLEOTIDE SEQUENCE [LARGE SCALE GENOMIC DNA]</scope>
    <source>
        <strain evidence="2 3">DSM 28760</strain>
    </source>
</reference>
<dbReference type="InterPro" id="IPR004843">
    <property type="entry name" value="Calcineurin-like_PHP"/>
</dbReference>
<dbReference type="Pfam" id="PF00149">
    <property type="entry name" value="Metallophos"/>
    <property type="match status" value="1"/>
</dbReference>
<sequence length="285" mass="31343">MFEIEDRLAFPVSPDAEIFAIGDIHGHASLLEAALARIGEVPRVEGKRRIVVLLGDLINRGPESLRALDLAREAGPRTGSDEVVGLWGNHEQIVHLATLPADDPRSASACKLWMQHGGPGFLAELGVDDPSHVREALGADRLAWFAGLRPYYRSGNVLCVHGGVNPRIPLAAFLLAPVEVDIGRLDYDLHWAWVRYTFARFWPRQERRRGHQGVFVAHGHLQGHLDVVTSAADQLARDRINLDGGSYSTGRARFARFIDDRIWLGEVEAPGGEFDTPPAAWLPGA</sequence>
<organism evidence="2 3">
    <name type="scientific">Pseudochelatococcus contaminans</name>
    <dbReference type="NCBI Taxonomy" id="1538103"/>
    <lineage>
        <taxon>Bacteria</taxon>
        <taxon>Pseudomonadati</taxon>
        <taxon>Pseudomonadota</taxon>
        <taxon>Alphaproteobacteria</taxon>
        <taxon>Hyphomicrobiales</taxon>
        <taxon>Chelatococcaceae</taxon>
        <taxon>Pseudochelatococcus</taxon>
    </lineage>
</organism>
<protein>
    <submittedName>
        <fullName evidence="2">Serine/threonine protein phosphatase 1</fullName>
        <ecNumber evidence="2">3.1.3.16</ecNumber>
    </submittedName>
</protein>
<dbReference type="SUPFAM" id="SSF56300">
    <property type="entry name" value="Metallo-dependent phosphatases"/>
    <property type="match status" value="1"/>
</dbReference>
<accession>A0A7W5Z705</accession>
<dbReference type="InterPro" id="IPR029052">
    <property type="entry name" value="Metallo-depent_PP-like"/>
</dbReference>
<evidence type="ECO:0000259" key="1">
    <source>
        <dbReference type="Pfam" id="PF00149"/>
    </source>
</evidence>
<dbReference type="InterPro" id="IPR050126">
    <property type="entry name" value="Ap4A_hydrolase"/>
</dbReference>
<evidence type="ECO:0000313" key="2">
    <source>
        <dbReference type="EMBL" id="MBB3811343.1"/>
    </source>
</evidence>
<dbReference type="GO" id="GO:0110154">
    <property type="term" value="P:RNA decapping"/>
    <property type="evidence" value="ECO:0007669"/>
    <property type="project" value="TreeGrafter"/>
</dbReference>
<keyword evidence="3" id="KW-1185">Reference proteome</keyword>
<dbReference type="EMBL" id="JACICC010000016">
    <property type="protein sequence ID" value="MBB3811343.1"/>
    <property type="molecule type" value="Genomic_DNA"/>
</dbReference>
<feature type="domain" description="Calcineurin-like phosphoesterase" evidence="1">
    <location>
        <begin position="18"/>
        <end position="224"/>
    </location>
</feature>
<dbReference type="GO" id="GO:0004722">
    <property type="term" value="F:protein serine/threonine phosphatase activity"/>
    <property type="evidence" value="ECO:0007669"/>
    <property type="project" value="UniProtKB-EC"/>
</dbReference>
<dbReference type="AlphaFoldDB" id="A0A7W5Z705"/>
<comment type="caution">
    <text evidence="2">The sequence shown here is derived from an EMBL/GenBank/DDBJ whole genome shotgun (WGS) entry which is preliminary data.</text>
</comment>
<dbReference type="GO" id="GO:0008803">
    <property type="term" value="F:bis(5'-nucleosyl)-tetraphosphatase (symmetrical) activity"/>
    <property type="evidence" value="ECO:0007669"/>
    <property type="project" value="TreeGrafter"/>
</dbReference>
<dbReference type="EC" id="3.1.3.16" evidence="2"/>
<keyword evidence="2" id="KW-0378">Hydrolase</keyword>
<dbReference type="Gene3D" id="3.60.21.10">
    <property type="match status" value="1"/>
</dbReference>
<dbReference type="RefSeq" id="WP_183754711.1">
    <property type="nucleotide sequence ID" value="NZ_JACICC010000016.1"/>
</dbReference>